<dbReference type="PANTHER" id="PTHR12125:SF5">
    <property type="entry name" value="F-BOX DOMAIN-CONTAINING PROTEIN"/>
    <property type="match status" value="1"/>
</dbReference>
<dbReference type="InterPro" id="IPR001810">
    <property type="entry name" value="F-box_dom"/>
</dbReference>
<dbReference type="SUPFAM" id="SSF49785">
    <property type="entry name" value="Galactose-binding domain-like"/>
    <property type="match status" value="1"/>
</dbReference>
<sequence>MSKRLRSHTVGSVSKHGNQAVQLQLQSSFSNSVLDETTPKNVNVVMEGGGGVNGYNLDGFNLPEHVVETILSYVSDQDIPNCRVVCHTWKHLLSSKSLWKLRFQKRGVEWNEIQSFITGRDSTNMWALLHSHMCHGILHKNFISNPSGHNGFEGWDMDVAGRENQWIIEEQPVTCSPLPNAPLFGRVDQCCFATRFGVKNFMVDLWDEGLTPALTKLLLPFQIKCSQLFSTRMDQQYNGWANWNIFLLTDDQNTIIRQLGGHIRVNFSIRSTGEWQKREWVFKFERDDLSIRDLETMRYVEFLHHGMCETEHMIEEEADNGGFKFSHTCVTIEGLPDEQTPAGLGPIIHSQIHGRRGTLRSSFRV</sequence>
<dbReference type="PANTHER" id="PTHR12125">
    <property type="entry name" value="F-BOX ONLY PROTEIN 6-LIKE PROTEIN"/>
    <property type="match status" value="1"/>
</dbReference>
<dbReference type="EMBL" id="CAXLJM020000050">
    <property type="protein sequence ID" value="CAL8114464.1"/>
    <property type="molecule type" value="Genomic_DNA"/>
</dbReference>
<dbReference type="InterPro" id="IPR039752">
    <property type="entry name" value="F-box_only"/>
</dbReference>
<dbReference type="SUPFAM" id="SSF81383">
    <property type="entry name" value="F-box domain"/>
    <property type="match status" value="1"/>
</dbReference>
<dbReference type="InterPro" id="IPR007397">
    <property type="entry name" value="F-box-assoc_dom"/>
</dbReference>
<reference evidence="2 3" key="1">
    <citation type="submission" date="2024-08" db="EMBL/GenBank/DDBJ databases">
        <authorList>
            <person name="Cucini C."/>
            <person name="Frati F."/>
        </authorList>
    </citation>
    <scope>NUCLEOTIDE SEQUENCE [LARGE SCALE GENOMIC DNA]</scope>
</reference>
<evidence type="ECO:0000313" key="2">
    <source>
        <dbReference type="EMBL" id="CAL8114464.1"/>
    </source>
</evidence>
<organism evidence="2 3">
    <name type="scientific">Orchesella dallaii</name>
    <dbReference type="NCBI Taxonomy" id="48710"/>
    <lineage>
        <taxon>Eukaryota</taxon>
        <taxon>Metazoa</taxon>
        <taxon>Ecdysozoa</taxon>
        <taxon>Arthropoda</taxon>
        <taxon>Hexapoda</taxon>
        <taxon>Collembola</taxon>
        <taxon>Entomobryomorpha</taxon>
        <taxon>Entomobryoidea</taxon>
        <taxon>Orchesellidae</taxon>
        <taxon>Orchesellinae</taxon>
        <taxon>Orchesella</taxon>
    </lineage>
</organism>
<dbReference type="Gene3D" id="2.60.120.260">
    <property type="entry name" value="Galactose-binding domain-like"/>
    <property type="match status" value="1"/>
</dbReference>
<dbReference type="Proteomes" id="UP001642540">
    <property type="component" value="Unassembled WGS sequence"/>
</dbReference>
<dbReference type="SMART" id="SM00256">
    <property type="entry name" value="FBOX"/>
    <property type="match status" value="1"/>
</dbReference>
<evidence type="ECO:0000313" key="3">
    <source>
        <dbReference type="Proteomes" id="UP001642540"/>
    </source>
</evidence>
<evidence type="ECO:0000259" key="1">
    <source>
        <dbReference type="PROSITE" id="PS50181"/>
    </source>
</evidence>
<comment type="caution">
    <text evidence="2">The sequence shown here is derived from an EMBL/GenBank/DDBJ whole genome shotgun (WGS) entry which is preliminary data.</text>
</comment>
<keyword evidence="3" id="KW-1185">Reference proteome</keyword>
<dbReference type="InterPro" id="IPR008979">
    <property type="entry name" value="Galactose-bd-like_sf"/>
</dbReference>
<dbReference type="Gene3D" id="1.20.1280.50">
    <property type="match status" value="1"/>
</dbReference>
<name>A0ABP1R0I5_9HEXA</name>
<dbReference type="InterPro" id="IPR036047">
    <property type="entry name" value="F-box-like_dom_sf"/>
</dbReference>
<gene>
    <name evidence="2" type="ORF">ODALV1_LOCUS16476</name>
</gene>
<dbReference type="Pfam" id="PF04300">
    <property type="entry name" value="FBA"/>
    <property type="match status" value="1"/>
</dbReference>
<protein>
    <recommendedName>
        <fullName evidence="1">F-box domain-containing protein</fullName>
    </recommendedName>
</protein>
<dbReference type="Pfam" id="PF00646">
    <property type="entry name" value="F-box"/>
    <property type="match status" value="1"/>
</dbReference>
<feature type="domain" description="F-box" evidence="1">
    <location>
        <begin position="56"/>
        <end position="102"/>
    </location>
</feature>
<proteinExistence type="predicted"/>
<accession>A0ABP1R0I5</accession>
<dbReference type="PROSITE" id="PS50181">
    <property type="entry name" value="FBOX"/>
    <property type="match status" value="1"/>
</dbReference>